<dbReference type="Pfam" id="PF14909">
    <property type="entry name" value="SPATA6"/>
    <property type="match status" value="1"/>
</dbReference>
<dbReference type="PANTHER" id="PTHR16435:SF3">
    <property type="entry name" value="SPERMATOGENESIS-ASSOCIATED PROTEIN 6"/>
    <property type="match status" value="1"/>
</dbReference>
<dbReference type="AlphaFoldDB" id="A0A3B3BTC3"/>
<name>A0A3B3BTC3_ORYME</name>
<organism evidence="4 5">
    <name type="scientific">Oryzias melastigma</name>
    <name type="common">Marine medaka</name>
    <dbReference type="NCBI Taxonomy" id="30732"/>
    <lineage>
        <taxon>Eukaryota</taxon>
        <taxon>Metazoa</taxon>
        <taxon>Chordata</taxon>
        <taxon>Craniata</taxon>
        <taxon>Vertebrata</taxon>
        <taxon>Euteleostomi</taxon>
        <taxon>Actinopterygii</taxon>
        <taxon>Neopterygii</taxon>
        <taxon>Teleostei</taxon>
        <taxon>Neoteleostei</taxon>
        <taxon>Acanthomorphata</taxon>
        <taxon>Ovalentaria</taxon>
        <taxon>Atherinomorphae</taxon>
        <taxon>Beloniformes</taxon>
        <taxon>Adrianichthyidae</taxon>
        <taxon>Oryziinae</taxon>
        <taxon>Oryzias</taxon>
    </lineage>
</organism>
<dbReference type="Proteomes" id="UP000261560">
    <property type="component" value="Unplaced"/>
</dbReference>
<dbReference type="STRING" id="30732.ENSOMEP00000008599"/>
<dbReference type="GO" id="GO:0032027">
    <property type="term" value="F:myosin light chain binding"/>
    <property type="evidence" value="ECO:0007669"/>
    <property type="project" value="InterPro"/>
</dbReference>
<keyword evidence="5" id="KW-1185">Reference proteome</keyword>
<dbReference type="GO" id="GO:0120212">
    <property type="term" value="C:sperm head-tail coupling apparatus"/>
    <property type="evidence" value="ECO:0007669"/>
    <property type="project" value="InterPro"/>
</dbReference>
<dbReference type="InterPro" id="IPR032732">
    <property type="entry name" value="SPATA6_N"/>
</dbReference>
<proteinExistence type="inferred from homology"/>
<keyword evidence="2" id="KW-0597">Phosphoprotein</keyword>
<protein>
    <recommendedName>
        <fullName evidence="3">Spermatogenesis-associated protein 6 N-terminal domain-containing protein</fullName>
    </recommendedName>
</protein>
<dbReference type="GO" id="GO:0007283">
    <property type="term" value="P:spermatogenesis"/>
    <property type="evidence" value="ECO:0007669"/>
    <property type="project" value="InterPro"/>
</dbReference>
<evidence type="ECO:0000313" key="4">
    <source>
        <dbReference type="Ensembl" id="ENSOMEP00000008599.1"/>
    </source>
</evidence>
<dbReference type="PANTHER" id="PTHR16435">
    <property type="entry name" value="SPERMATOGENESIS-ASSOCIATED PROTEIN 6 SPATA6"/>
    <property type="match status" value="1"/>
</dbReference>
<dbReference type="GeneTree" id="ENSGT00530000063821"/>
<feature type="domain" description="Spermatogenesis-associated protein 6 N-terminal" evidence="3">
    <location>
        <begin position="8"/>
        <end position="76"/>
    </location>
</feature>
<comment type="similarity">
    <text evidence="1">Belongs to the SPATA6 family.</text>
</comment>
<reference evidence="4" key="2">
    <citation type="submission" date="2025-09" db="UniProtKB">
        <authorList>
            <consortium name="Ensembl"/>
        </authorList>
    </citation>
    <scope>IDENTIFICATION</scope>
</reference>
<evidence type="ECO:0000259" key="3">
    <source>
        <dbReference type="Pfam" id="PF14909"/>
    </source>
</evidence>
<evidence type="ECO:0000313" key="5">
    <source>
        <dbReference type="Proteomes" id="UP000261560"/>
    </source>
</evidence>
<dbReference type="PaxDb" id="30732-ENSOMEP00000008599"/>
<dbReference type="InterPro" id="IPR042769">
    <property type="entry name" value="SPATA6_fam"/>
</dbReference>
<sequence length="86" mass="9718">LPKIKKPLHFFQVTCPGVFLEKRSSIYLTMCIMGQHKTTPSLPPVFPLLFHHKMTFVKTFWGVVDPADVADLLEGEWPFGIGCLTS</sequence>
<evidence type="ECO:0000256" key="2">
    <source>
        <dbReference type="ARBA" id="ARBA00022553"/>
    </source>
</evidence>
<accession>A0A3B3BTC3</accession>
<dbReference type="Ensembl" id="ENSOMET00000002175.1">
    <property type="protein sequence ID" value="ENSOMEP00000008599.1"/>
    <property type="gene ID" value="ENSOMEG00000009782.1"/>
</dbReference>
<evidence type="ECO:0000256" key="1">
    <source>
        <dbReference type="ARBA" id="ARBA00006215"/>
    </source>
</evidence>
<dbReference type="OMA" id="LECKWAP"/>
<reference evidence="4" key="1">
    <citation type="submission" date="2025-08" db="UniProtKB">
        <authorList>
            <consortium name="Ensembl"/>
        </authorList>
    </citation>
    <scope>IDENTIFICATION</scope>
</reference>